<sequence length="48" mass="5533">MMFPEHRGLYPGHPELGGYIRFFNLDSGVFARVCLPLFRSHCILDSVH</sequence>
<dbReference type="EnsemblPlants" id="AET4Gv20058900.1">
    <property type="protein sequence ID" value="AET4Gv20058900.1"/>
    <property type="gene ID" value="AET4Gv20058900"/>
</dbReference>
<dbReference type="Gramene" id="AET4Gv20058900.1">
    <property type="protein sequence ID" value="AET4Gv20058900.1"/>
    <property type="gene ID" value="AET4Gv20058900"/>
</dbReference>
<organism evidence="1 2">
    <name type="scientific">Aegilops tauschii subsp. strangulata</name>
    <name type="common">Goatgrass</name>
    <dbReference type="NCBI Taxonomy" id="200361"/>
    <lineage>
        <taxon>Eukaryota</taxon>
        <taxon>Viridiplantae</taxon>
        <taxon>Streptophyta</taxon>
        <taxon>Embryophyta</taxon>
        <taxon>Tracheophyta</taxon>
        <taxon>Spermatophyta</taxon>
        <taxon>Magnoliopsida</taxon>
        <taxon>Liliopsida</taxon>
        <taxon>Poales</taxon>
        <taxon>Poaceae</taxon>
        <taxon>BOP clade</taxon>
        <taxon>Pooideae</taxon>
        <taxon>Triticodae</taxon>
        <taxon>Triticeae</taxon>
        <taxon>Triticinae</taxon>
        <taxon>Aegilops</taxon>
    </lineage>
</organism>
<reference evidence="1" key="5">
    <citation type="journal article" date="2021" name="G3 (Bethesda)">
        <title>Aegilops tauschii genome assembly Aet v5.0 features greater sequence contiguity and improved annotation.</title>
        <authorList>
            <person name="Wang L."/>
            <person name="Zhu T."/>
            <person name="Rodriguez J.C."/>
            <person name="Deal K.R."/>
            <person name="Dubcovsky J."/>
            <person name="McGuire P.E."/>
            <person name="Lux T."/>
            <person name="Spannagl M."/>
            <person name="Mayer K.F.X."/>
            <person name="Baldrich P."/>
            <person name="Meyers B.C."/>
            <person name="Huo N."/>
            <person name="Gu Y.Q."/>
            <person name="Zhou H."/>
            <person name="Devos K.M."/>
            <person name="Bennetzen J.L."/>
            <person name="Unver T."/>
            <person name="Budak H."/>
            <person name="Gulick P.J."/>
            <person name="Galiba G."/>
            <person name="Kalapos B."/>
            <person name="Nelson D.R."/>
            <person name="Li P."/>
            <person name="You F.M."/>
            <person name="Luo M.C."/>
            <person name="Dvorak J."/>
        </authorList>
    </citation>
    <scope>NUCLEOTIDE SEQUENCE [LARGE SCALE GENOMIC DNA]</scope>
    <source>
        <strain evidence="1">cv. AL8/78</strain>
    </source>
</reference>
<keyword evidence="2" id="KW-1185">Reference proteome</keyword>
<reference evidence="1" key="4">
    <citation type="submission" date="2019-03" db="UniProtKB">
        <authorList>
            <consortium name="EnsemblPlants"/>
        </authorList>
    </citation>
    <scope>IDENTIFICATION</scope>
</reference>
<evidence type="ECO:0000313" key="2">
    <source>
        <dbReference type="Proteomes" id="UP000015105"/>
    </source>
</evidence>
<dbReference type="Proteomes" id="UP000015105">
    <property type="component" value="Chromosome 4D"/>
</dbReference>
<proteinExistence type="predicted"/>
<evidence type="ECO:0000313" key="1">
    <source>
        <dbReference type="EnsemblPlants" id="AET4Gv20058900.1"/>
    </source>
</evidence>
<reference evidence="1" key="3">
    <citation type="journal article" date="2017" name="Nature">
        <title>Genome sequence of the progenitor of the wheat D genome Aegilops tauschii.</title>
        <authorList>
            <person name="Luo M.C."/>
            <person name="Gu Y.Q."/>
            <person name="Puiu D."/>
            <person name="Wang H."/>
            <person name="Twardziok S.O."/>
            <person name="Deal K.R."/>
            <person name="Huo N."/>
            <person name="Zhu T."/>
            <person name="Wang L."/>
            <person name="Wang Y."/>
            <person name="McGuire P.E."/>
            <person name="Liu S."/>
            <person name="Long H."/>
            <person name="Ramasamy R.K."/>
            <person name="Rodriguez J.C."/>
            <person name="Van S.L."/>
            <person name="Yuan L."/>
            <person name="Wang Z."/>
            <person name="Xia Z."/>
            <person name="Xiao L."/>
            <person name="Anderson O.D."/>
            <person name="Ouyang S."/>
            <person name="Liang Y."/>
            <person name="Zimin A.V."/>
            <person name="Pertea G."/>
            <person name="Qi P."/>
            <person name="Bennetzen J.L."/>
            <person name="Dai X."/>
            <person name="Dawson M.W."/>
            <person name="Muller H.G."/>
            <person name="Kugler K."/>
            <person name="Rivarola-Duarte L."/>
            <person name="Spannagl M."/>
            <person name="Mayer K.F.X."/>
            <person name="Lu F.H."/>
            <person name="Bevan M.W."/>
            <person name="Leroy P."/>
            <person name="Li P."/>
            <person name="You F.M."/>
            <person name="Sun Q."/>
            <person name="Liu Z."/>
            <person name="Lyons E."/>
            <person name="Wicker T."/>
            <person name="Salzberg S.L."/>
            <person name="Devos K.M."/>
            <person name="Dvorak J."/>
        </authorList>
    </citation>
    <scope>NUCLEOTIDE SEQUENCE [LARGE SCALE GENOMIC DNA]</scope>
    <source>
        <strain evidence="1">cv. AL8/78</strain>
    </source>
</reference>
<dbReference type="AlphaFoldDB" id="A0A453H460"/>
<protein>
    <submittedName>
        <fullName evidence="1">Uncharacterized protein</fullName>
    </submittedName>
</protein>
<name>A0A453H460_AEGTS</name>
<reference evidence="2" key="1">
    <citation type="journal article" date="2014" name="Science">
        <title>Ancient hybridizations among the ancestral genomes of bread wheat.</title>
        <authorList>
            <consortium name="International Wheat Genome Sequencing Consortium,"/>
            <person name="Marcussen T."/>
            <person name="Sandve S.R."/>
            <person name="Heier L."/>
            <person name="Spannagl M."/>
            <person name="Pfeifer M."/>
            <person name="Jakobsen K.S."/>
            <person name="Wulff B.B."/>
            <person name="Steuernagel B."/>
            <person name="Mayer K.F."/>
            <person name="Olsen O.A."/>
        </authorList>
    </citation>
    <scope>NUCLEOTIDE SEQUENCE [LARGE SCALE GENOMIC DNA]</scope>
    <source>
        <strain evidence="2">cv. AL8/78</strain>
    </source>
</reference>
<reference evidence="2" key="2">
    <citation type="journal article" date="2017" name="Nat. Plants">
        <title>The Aegilops tauschii genome reveals multiple impacts of transposons.</title>
        <authorList>
            <person name="Zhao G."/>
            <person name="Zou C."/>
            <person name="Li K."/>
            <person name="Wang K."/>
            <person name="Li T."/>
            <person name="Gao L."/>
            <person name="Zhang X."/>
            <person name="Wang H."/>
            <person name="Yang Z."/>
            <person name="Liu X."/>
            <person name="Jiang W."/>
            <person name="Mao L."/>
            <person name="Kong X."/>
            <person name="Jiao Y."/>
            <person name="Jia J."/>
        </authorList>
    </citation>
    <scope>NUCLEOTIDE SEQUENCE [LARGE SCALE GENOMIC DNA]</scope>
    <source>
        <strain evidence="2">cv. AL8/78</strain>
    </source>
</reference>
<accession>A0A453H460</accession>